<dbReference type="EMBL" id="JAJEQX010000001">
    <property type="protein sequence ID" value="MCC2252850.1"/>
    <property type="molecule type" value="Genomic_DNA"/>
</dbReference>
<accession>A0ABS8FS77</accession>
<name>A0ABS8FS77_9FIRM</name>
<dbReference type="Gene3D" id="3.30.1240.10">
    <property type="match status" value="1"/>
</dbReference>
<dbReference type="SFLD" id="SFLDG01140">
    <property type="entry name" value="C2.B:_Phosphomannomutase_and_P"/>
    <property type="match status" value="1"/>
</dbReference>
<dbReference type="Gene3D" id="3.40.50.1000">
    <property type="entry name" value="HAD superfamily/HAD-like"/>
    <property type="match status" value="1"/>
</dbReference>
<dbReference type="PANTHER" id="PTHR10000:SF8">
    <property type="entry name" value="HAD SUPERFAMILY HYDROLASE-LIKE, TYPE 3"/>
    <property type="match status" value="1"/>
</dbReference>
<proteinExistence type="predicted"/>
<organism evidence="1 2">
    <name type="scientific">Ruminococcus turbiniformis</name>
    <dbReference type="NCBI Taxonomy" id="2881258"/>
    <lineage>
        <taxon>Bacteria</taxon>
        <taxon>Bacillati</taxon>
        <taxon>Bacillota</taxon>
        <taxon>Clostridia</taxon>
        <taxon>Eubacteriales</taxon>
        <taxon>Oscillospiraceae</taxon>
        <taxon>Ruminococcus</taxon>
    </lineage>
</organism>
<keyword evidence="1" id="KW-0378">Hydrolase</keyword>
<evidence type="ECO:0000313" key="2">
    <source>
        <dbReference type="Proteomes" id="UP001198151"/>
    </source>
</evidence>
<dbReference type="NCBIfam" id="TIGR00099">
    <property type="entry name" value="Cof-subfamily"/>
    <property type="match status" value="1"/>
</dbReference>
<dbReference type="CDD" id="cd07516">
    <property type="entry name" value="HAD_Pase"/>
    <property type="match status" value="1"/>
</dbReference>
<dbReference type="Pfam" id="PF08282">
    <property type="entry name" value="Hydrolase_3"/>
    <property type="match status" value="1"/>
</dbReference>
<dbReference type="NCBIfam" id="TIGR01484">
    <property type="entry name" value="HAD-SF-IIB"/>
    <property type="match status" value="1"/>
</dbReference>
<dbReference type="InterPro" id="IPR023214">
    <property type="entry name" value="HAD_sf"/>
</dbReference>
<dbReference type="GO" id="GO:0016787">
    <property type="term" value="F:hydrolase activity"/>
    <property type="evidence" value="ECO:0007669"/>
    <property type="project" value="UniProtKB-KW"/>
</dbReference>
<protein>
    <submittedName>
        <fullName evidence="1">Cof-type HAD-IIB family hydrolase</fullName>
    </submittedName>
</protein>
<dbReference type="SFLD" id="SFLDG01144">
    <property type="entry name" value="C2.B.4:_PGP_Like"/>
    <property type="match status" value="1"/>
</dbReference>
<dbReference type="Proteomes" id="UP001198151">
    <property type="component" value="Unassembled WGS sequence"/>
</dbReference>
<dbReference type="PROSITE" id="PS01229">
    <property type="entry name" value="COF_2"/>
    <property type="match status" value="1"/>
</dbReference>
<dbReference type="RefSeq" id="WP_227706030.1">
    <property type="nucleotide sequence ID" value="NZ_JAJEQX010000001.1"/>
</dbReference>
<comment type="caution">
    <text evidence="1">The sequence shown here is derived from an EMBL/GenBank/DDBJ whole genome shotgun (WGS) entry which is preliminary data.</text>
</comment>
<dbReference type="SFLD" id="SFLDS00003">
    <property type="entry name" value="Haloacid_Dehalogenase"/>
    <property type="match status" value="1"/>
</dbReference>
<dbReference type="PANTHER" id="PTHR10000">
    <property type="entry name" value="PHOSPHOSERINE PHOSPHATASE"/>
    <property type="match status" value="1"/>
</dbReference>
<dbReference type="PRINTS" id="PR00119">
    <property type="entry name" value="CATATPASE"/>
</dbReference>
<gene>
    <name evidence="1" type="ORF">LKD70_00075</name>
</gene>
<dbReference type="InterPro" id="IPR036412">
    <property type="entry name" value="HAD-like_sf"/>
</dbReference>
<dbReference type="InterPro" id="IPR006379">
    <property type="entry name" value="HAD-SF_hydro_IIB"/>
</dbReference>
<reference evidence="1 2" key="1">
    <citation type="submission" date="2021-10" db="EMBL/GenBank/DDBJ databases">
        <title>Anaerobic single-cell dispensing facilitates the cultivation of human gut bacteria.</title>
        <authorList>
            <person name="Afrizal A."/>
        </authorList>
    </citation>
    <scope>NUCLEOTIDE SEQUENCE [LARGE SCALE GENOMIC DNA]</scope>
    <source>
        <strain evidence="1 2">CLA-AA-H200</strain>
    </source>
</reference>
<dbReference type="SUPFAM" id="SSF56784">
    <property type="entry name" value="HAD-like"/>
    <property type="match status" value="1"/>
</dbReference>
<evidence type="ECO:0000313" key="1">
    <source>
        <dbReference type="EMBL" id="MCC2252850.1"/>
    </source>
</evidence>
<sequence>MNYQMLVLDLDGTLTNSRKEITPATKQGLMEIQEAGKILVLASGRPINGVAPLAAQLHMERYGGYMLSFNGARITKCSTGELIYNRTIPPETIRPIWEYFREFPGLDVISYTDTCILSGICPNQYVEIESGINKMDVISVDDFPAALDFPVNKLLGAGEPELLEKLIPILKEKYHGLLSIYRSEPYFLEIMPQHVDKALSLQKLLNSMGLTAEEMICCGDGFNDLTMIEYAGLGVAMGNAQPLIKDSADYITASNDEDGILQVINHFMR</sequence>
<keyword evidence="2" id="KW-1185">Reference proteome</keyword>
<dbReference type="InterPro" id="IPR000150">
    <property type="entry name" value="Cof"/>
</dbReference>